<dbReference type="PANTHER" id="PTHR10057">
    <property type="entry name" value="PERIPHERAL-TYPE BENZODIAZEPINE RECEPTOR"/>
    <property type="match status" value="1"/>
</dbReference>
<sequence>MNNNIKLKNYLSLVIFIVVILGVGMLVGALTAHNIPTWFAYLNSPSFAPPNWIFAPVWSILYIMIAISGWLVFLKGQLKEKAFIVYAIQLGLNFLWSFIFFCWQQIDLALLEMSVLWIFVAWNIRIFSNISKVAGYLLIPYLLWISFAWILNLSYIALN</sequence>
<dbReference type="FunFam" id="1.20.1260.100:FF:000001">
    <property type="entry name" value="translocator protein 2"/>
    <property type="match status" value="1"/>
</dbReference>
<keyword evidence="4 6" id="KW-1133">Transmembrane helix</keyword>
<protein>
    <recommendedName>
        <fullName evidence="9">Sensory protein TspO</fullName>
    </recommendedName>
</protein>
<proteinExistence type="inferred from homology"/>
<keyword evidence="5 6" id="KW-0472">Membrane</keyword>
<evidence type="ECO:0000313" key="7">
    <source>
        <dbReference type="EMBL" id="API86933.1"/>
    </source>
</evidence>
<dbReference type="CDD" id="cd15904">
    <property type="entry name" value="TSPO_MBR"/>
    <property type="match status" value="1"/>
</dbReference>
<evidence type="ECO:0000256" key="6">
    <source>
        <dbReference type="SAM" id="Phobius"/>
    </source>
</evidence>
<feature type="transmembrane region" description="Helical" evidence="6">
    <location>
        <begin position="106"/>
        <end position="124"/>
    </location>
</feature>
<name>A0A1L4BSV3_9GAMM</name>
<feature type="transmembrane region" description="Helical" evidence="6">
    <location>
        <begin position="136"/>
        <end position="158"/>
    </location>
</feature>
<organism evidence="7 8">
    <name type="scientific">Francisella uliginis</name>
    <dbReference type="NCBI Taxonomy" id="573570"/>
    <lineage>
        <taxon>Bacteria</taxon>
        <taxon>Pseudomonadati</taxon>
        <taxon>Pseudomonadota</taxon>
        <taxon>Gammaproteobacteria</taxon>
        <taxon>Thiotrichales</taxon>
        <taxon>Francisellaceae</taxon>
        <taxon>Francisella</taxon>
    </lineage>
</organism>
<dbReference type="Proteomes" id="UP000184222">
    <property type="component" value="Chromosome"/>
</dbReference>
<feature type="transmembrane region" description="Helical" evidence="6">
    <location>
        <begin position="83"/>
        <end position="100"/>
    </location>
</feature>
<feature type="transmembrane region" description="Helical" evidence="6">
    <location>
        <begin position="52"/>
        <end position="74"/>
    </location>
</feature>
<keyword evidence="8" id="KW-1185">Reference proteome</keyword>
<gene>
    <name evidence="7" type="ORF">F7310_05995</name>
</gene>
<dbReference type="GO" id="GO:0033013">
    <property type="term" value="P:tetrapyrrole metabolic process"/>
    <property type="evidence" value="ECO:0007669"/>
    <property type="project" value="UniProtKB-ARBA"/>
</dbReference>
<dbReference type="EMBL" id="CP016796">
    <property type="protein sequence ID" value="API86933.1"/>
    <property type="molecule type" value="Genomic_DNA"/>
</dbReference>
<dbReference type="PIRSF" id="PIRSF005859">
    <property type="entry name" value="PBR"/>
    <property type="match status" value="1"/>
</dbReference>
<evidence type="ECO:0000256" key="3">
    <source>
        <dbReference type="ARBA" id="ARBA00022692"/>
    </source>
</evidence>
<evidence type="ECO:0008006" key="9">
    <source>
        <dbReference type="Google" id="ProtNLM"/>
    </source>
</evidence>
<evidence type="ECO:0000256" key="5">
    <source>
        <dbReference type="ARBA" id="ARBA00023136"/>
    </source>
</evidence>
<dbReference type="STRING" id="573570.F7310_05995"/>
<dbReference type="InterPro" id="IPR004307">
    <property type="entry name" value="TspO_MBR"/>
</dbReference>
<evidence type="ECO:0000256" key="1">
    <source>
        <dbReference type="ARBA" id="ARBA00004141"/>
    </source>
</evidence>
<dbReference type="InterPro" id="IPR038330">
    <property type="entry name" value="TspO/MBR-related_sf"/>
</dbReference>
<dbReference type="PANTHER" id="PTHR10057:SF0">
    <property type="entry name" value="TRANSLOCATOR PROTEIN"/>
    <property type="match status" value="1"/>
</dbReference>
<dbReference type="Pfam" id="PF03073">
    <property type="entry name" value="TspO_MBR"/>
    <property type="match status" value="1"/>
</dbReference>
<evidence type="ECO:0000256" key="4">
    <source>
        <dbReference type="ARBA" id="ARBA00022989"/>
    </source>
</evidence>
<evidence type="ECO:0000256" key="2">
    <source>
        <dbReference type="ARBA" id="ARBA00007524"/>
    </source>
</evidence>
<dbReference type="RefSeq" id="WP_072712513.1">
    <property type="nucleotide sequence ID" value="NZ_CP016796.1"/>
</dbReference>
<comment type="similarity">
    <text evidence="2">Belongs to the TspO/BZRP family.</text>
</comment>
<evidence type="ECO:0000313" key="8">
    <source>
        <dbReference type="Proteomes" id="UP000184222"/>
    </source>
</evidence>
<dbReference type="OrthoDB" id="9795496at2"/>
<comment type="subcellular location">
    <subcellularLocation>
        <location evidence="1">Membrane</location>
        <topology evidence="1">Multi-pass membrane protein</topology>
    </subcellularLocation>
</comment>
<dbReference type="KEGG" id="frx:F7310_05995"/>
<dbReference type="AlphaFoldDB" id="A0A1L4BSV3"/>
<dbReference type="GO" id="GO:0016020">
    <property type="term" value="C:membrane"/>
    <property type="evidence" value="ECO:0007669"/>
    <property type="project" value="UniProtKB-SubCell"/>
</dbReference>
<feature type="transmembrane region" description="Helical" evidence="6">
    <location>
        <begin position="12"/>
        <end position="32"/>
    </location>
</feature>
<dbReference type="Gene3D" id="1.20.1260.100">
    <property type="entry name" value="TspO/MBR protein"/>
    <property type="match status" value="1"/>
</dbReference>
<reference evidence="7 8" key="1">
    <citation type="journal article" date="2016" name="Appl. Environ. Microbiol.">
        <title>Whole genome relationships among Francisella bacteria of diverse origin define new species and provide specific regions for detection.</title>
        <authorList>
            <person name="Challacombe J.F."/>
            <person name="Petersen J.M."/>
            <person name="Gallegos-Graves V."/>
            <person name="Hodge D."/>
            <person name="Pillai S."/>
            <person name="Kuske C.R."/>
        </authorList>
    </citation>
    <scope>NUCLEOTIDE SEQUENCE [LARGE SCALE GENOMIC DNA]</scope>
    <source>
        <strain evidence="8">TX07-7310</strain>
    </source>
</reference>
<accession>A0A1L4BSV3</accession>
<keyword evidence="3 6" id="KW-0812">Transmembrane</keyword>